<proteinExistence type="predicted"/>
<dbReference type="Pfam" id="PF01471">
    <property type="entry name" value="PG_binding_1"/>
    <property type="match status" value="2"/>
</dbReference>
<dbReference type="InterPro" id="IPR036365">
    <property type="entry name" value="PGBD-like_sf"/>
</dbReference>
<dbReference type="InterPro" id="IPR017853">
    <property type="entry name" value="GH"/>
</dbReference>
<dbReference type="SUPFAM" id="SSF51445">
    <property type="entry name" value="(Trans)glycosidases"/>
    <property type="match status" value="1"/>
</dbReference>
<dbReference type="AlphaFoldDB" id="A0A6L6XSS0"/>
<dbReference type="InterPro" id="IPR036366">
    <property type="entry name" value="PGBDSf"/>
</dbReference>
<protein>
    <submittedName>
        <fullName evidence="4">DUF1906 domain-containing protein</fullName>
    </submittedName>
</protein>
<accession>A0A6L6XSS0</accession>
<feature type="domain" description="Rv2525c-like glycoside hydrolase-like" evidence="3">
    <location>
        <begin position="105"/>
        <end position="324"/>
    </location>
</feature>
<gene>
    <name evidence="4" type="ORF">GON03_10025</name>
</gene>
<dbReference type="Gene3D" id="1.10.101.10">
    <property type="entry name" value="PGBD-like superfamily/PGBD"/>
    <property type="match status" value="2"/>
</dbReference>
<dbReference type="CDD" id="cd06418">
    <property type="entry name" value="GH25_BacA-like"/>
    <property type="match status" value="1"/>
</dbReference>
<dbReference type="Pfam" id="PF08924">
    <property type="entry name" value="Rv2525c_GlyHyd-like"/>
    <property type="match status" value="1"/>
</dbReference>
<feature type="domain" description="Peptidoglycan binding-like" evidence="2">
    <location>
        <begin position="433"/>
        <end position="492"/>
    </location>
</feature>
<reference evidence="4 5" key="1">
    <citation type="submission" date="2019-12" db="EMBL/GenBank/DDBJ databases">
        <authorList>
            <person name="Huq M.A."/>
        </authorList>
    </citation>
    <scope>NUCLEOTIDE SEQUENCE [LARGE SCALE GENOMIC DNA]</scope>
    <source>
        <strain evidence="4 5">MAH-18</strain>
    </source>
</reference>
<name>A0A6L6XSS0_9ACTN</name>
<dbReference type="SUPFAM" id="SSF47090">
    <property type="entry name" value="PGBD-like"/>
    <property type="match status" value="2"/>
</dbReference>
<feature type="region of interest" description="Disordered" evidence="1">
    <location>
        <begin position="1"/>
        <end position="25"/>
    </location>
</feature>
<evidence type="ECO:0000313" key="5">
    <source>
        <dbReference type="Proteomes" id="UP000473525"/>
    </source>
</evidence>
<dbReference type="InterPro" id="IPR002477">
    <property type="entry name" value="Peptidoglycan-bd-like"/>
</dbReference>
<evidence type="ECO:0000259" key="3">
    <source>
        <dbReference type="Pfam" id="PF08924"/>
    </source>
</evidence>
<evidence type="ECO:0000256" key="1">
    <source>
        <dbReference type="SAM" id="MobiDB-lite"/>
    </source>
</evidence>
<dbReference type="EMBL" id="WSEK01000004">
    <property type="protein sequence ID" value="MVQ49516.1"/>
    <property type="molecule type" value="Genomic_DNA"/>
</dbReference>
<dbReference type="Proteomes" id="UP000473525">
    <property type="component" value="Unassembled WGS sequence"/>
</dbReference>
<keyword evidence="5" id="KW-1185">Reference proteome</keyword>
<feature type="domain" description="Peptidoglycan binding-like" evidence="2">
    <location>
        <begin position="365"/>
        <end position="406"/>
    </location>
</feature>
<dbReference type="Gene3D" id="3.20.20.80">
    <property type="entry name" value="Glycosidases"/>
    <property type="match status" value="1"/>
</dbReference>
<evidence type="ECO:0000313" key="4">
    <source>
        <dbReference type="EMBL" id="MVQ49516.1"/>
    </source>
</evidence>
<sequence>MVTWPRREARHVSTRLEHHMPRPASLPLRHRTGRLAAAALGLVLAASGAIAVVEGPAAGTPTTGVAAKAKAKAKRDNVVTPGNFTGYGFDQCLAPKQSKMDRWLEYSPFLAVGIYISGDSRACRDQPNLTPTWVSTQLAKGWRLLPITLGPQASCQPRYPRYGTDVTIDPTRAANTGTYVNAYTQGVNEANKSVGAAAALGIVAGSTLWYDLEGFSYGNTKCRESALSFLSGWTQQLHALGYVSGVYSSAGSGMKALDEVRVSRPTAYTLPDQIWVARWDGLANTSVNPTYMRSDGWAKARVKQYQGGHYETWGNVRINIDRNFLDVGTGSVAVPETHCGGIPVAFSSYPTLLAASSGRTSNPRKVQALQCLLQEQGTYAGPIDGVFSDGLVQAVNAWQGPHNLAVQPAWSREAWLTLLSAGSTPVLKFGSAGVEVRRLQRALKSTISSDARKALRPTGVFDSRTDAAVRAYQTRLGLNVSGVANTQTWAALQAGRR</sequence>
<dbReference type="InterPro" id="IPR015020">
    <property type="entry name" value="Rv2525c-like_Glyco_Hydro-like"/>
</dbReference>
<comment type="caution">
    <text evidence="4">The sequence shown here is derived from an EMBL/GenBank/DDBJ whole genome shotgun (WGS) entry which is preliminary data.</text>
</comment>
<evidence type="ECO:0000259" key="2">
    <source>
        <dbReference type="Pfam" id="PF01471"/>
    </source>
</evidence>
<feature type="compositionally biased region" description="Basic and acidic residues" evidence="1">
    <location>
        <begin position="1"/>
        <end position="20"/>
    </location>
</feature>
<organism evidence="4 5">
    <name type="scientific">Nocardioides agri</name>
    <dbReference type="NCBI Taxonomy" id="2682843"/>
    <lineage>
        <taxon>Bacteria</taxon>
        <taxon>Bacillati</taxon>
        <taxon>Actinomycetota</taxon>
        <taxon>Actinomycetes</taxon>
        <taxon>Propionibacteriales</taxon>
        <taxon>Nocardioidaceae</taxon>
        <taxon>Nocardioides</taxon>
    </lineage>
</organism>